<dbReference type="PANTHER" id="PTHR31432:SF0">
    <property type="entry name" value="INTRAFLAGELLAR TRANSPORT PROTEIN 74 HOMOLOG"/>
    <property type="match status" value="1"/>
</dbReference>
<dbReference type="Proteomes" id="UP001196413">
    <property type="component" value="Unassembled WGS sequence"/>
</dbReference>
<dbReference type="PANTHER" id="PTHR31432">
    <property type="entry name" value="INTRAFLAGELLAR TRANSPORT PROTEIN 74 HOMOLOG"/>
    <property type="match status" value="1"/>
</dbReference>
<gene>
    <name evidence="2" type="ORF">KIN20_038212</name>
</gene>
<dbReference type="GO" id="GO:0048487">
    <property type="term" value="F:beta-tubulin binding"/>
    <property type="evidence" value="ECO:0007669"/>
    <property type="project" value="InterPro"/>
</dbReference>
<name>A0AAD5WMD5_PARTN</name>
<protein>
    <submittedName>
        <fullName evidence="2">Uncharacterized protein</fullName>
    </submittedName>
</protein>
<dbReference type="GO" id="GO:0030992">
    <property type="term" value="C:intraciliary transport particle B"/>
    <property type="evidence" value="ECO:0007669"/>
    <property type="project" value="InterPro"/>
</dbReference>
<feature type="region of interest" description="Disordered" evidence="1">
    <location>
        <begin position="1"/>
        <end position="20"/>
    </location>
</feature>
<dbReference type="AlphaFoldDB" id="A0AAD5WMD5"/>
<keyword evidence="3" id="KW-1185">Reference proteome</keyword>
<sequence length="233" mass="26661">MIGERPMTGIARPPSVGVNPVIRPVTQQGLSGGRAISRLGTGSTRQVHDKSYYMGVLRAKMNQLTAEIARLEEVYQKGERDRSELDTYEQRAKKSATELKELQGKLIDYNILLDRMHMNHEVNELEAEARREKETADEIEVTVQELFNERQAREIEIEEVSMEIDEQKRLNQAILAGMDPSIREHYEDAKEQSEALKAEVEQMEKELNSLNERKDQLEIELGNSPLKKKAGNE</sequence>
<dbReference type="GO" id="GO:0005929">
    <property type="term" value="C:cilium"/>
    <property type="evidence" value="ECO:0007669"/>
    <property type="project" value="TreeGrafter"/>
</dbReference>
<comment type="caution">
    <text evidence="2">The sequence shown here is derived from an EMBL/GenBank/DDBJ whole genome shotgun (WGS) entry which is preliminary data.</text>
</comment>
<reference evidence="2" key="1">
    <citation type="submission" date="2021-06" db="EMBL/GenBank/DDBJ databases">
        <title>Parelaphostrongylus tenuis whole genome reference sequence.</title>
        <authorList>
            <person name="Garwood T.J."/>
            <person name="Larsen P.A."/>
            <person name="Fountain-Jones N.M."/>
            <person name="Garbe J.R."/>
            <person name="Macchietto M.G."/>
            <person name="Kania S.A."/>
            <person name="Gerhold R.W."/>
            <person name="Richards J.E."/>
            <person name="Wolf T.M."/>
        </authorList>
    </citation>
    <scope>NUCLEOTIDE SEQUENCE</scope>
    <source>
        <strain evidence="2">MNPRO001-30</strain>
        <tissue evidence="2">Meninges</tissue>
    </source>
</reference>
<evidence type="ECO:0000256" key="1">
    <source>
        <dbReference type="SAM" id="MobiDB-lite"/>
    </source>
</evidence>
<evidence type="ECO:0000313" key="2">
    <source>
        <dbReference type="EMBL" id="KAJ1374991.1"/>
    </source>
</evidence>
<dbReference type="InterPro" id="IPR029602">
    <property type="entry name" value="IFT74"/>
</dbReference>
<dbReference type="SUPFAM" id="SSF75704">
    <property type="entry name" value="Mitotic arrest deficient-like 1, Mad1"/>
    <property type="match status" value="1"/>
</dbReference>
<feature type="compositionally biased region" description="Basic and acidic residues" evidence="1">
    <location>
        <begin position="187"/>
        <end position="217"/>
    </location>
</feature>
<proteinExistence type="predicted"/>
<dbReference type="GO" id="GO:0035735">
    <property type="term" value="P:intraciliary transport involved in cilium assembly"/>
    <property type="evidence" value="ECO:0007669"/>
    <property type="project" value="TreeGrafter"/>
</dbReference>
<dbReference type="EMBL" id="JAHQIW010007501">
    <property type="protein sequence ID" value="KAJ1374991.1"/>
    <property type="molecule type" value="Genomic_DNA"/>
</dbReference>
<evidence type="ECO:0000313" key="3">
    <source>
        <dbReference type="Proteomes" id="UP001196413"/>
    </source>
</evidence>
<feature type="region of interest" description="Disordered" evidence="1">
    <location>
        <begin position="187"/>
        <end position="233"/>
    </location>
</feature>
<accession>A0AAD5WMD5</accession>
<organism evidence="2 3">
    <name type="scientific">Parelaphostrongylus tenuis</name>
    <name type="common">Meningeal worm</name>
    <dbReference type="NCBI Taxonomy" id="148309"/>
    <lineage>
        <taxon>Eukaryota</taxon>
        <taxon>Metazoa</taxon>
        <taxon>Ecdysozoa</taxon>
        <taxon>Nematoda</taxon>
        <taxon>Chromadorea</taxon>
        <taxon>Rhabditida</taxon>
        <taxon>Rhabditina</taxon>
        <taxon>Rhabditomorpha</taxon>
        <taxon>Strongyloidea</taxon>
        <taxon>Metastrongylidae</taxon>
        <taxon>Parelaphostrongylus</taxon>
    </lineage>
</organism>